<protein>
    <submittedName>
        <fullName evidence="6">TetR family transcriptional regulator</fullName>
    </submittedName>
</protein>
<evidence type="ECO:0000259" key="5">
    <source>
        <dbReference type="PROSITE" id="PS50977"/>
    </source>
</evidence>
<dbReference type="SUPFAM" id="SSF46689">
    <property type="entry name" value="Homeodomain-like"/>
    <property type="match status" value="1"/>
</dbReference>
<dbReference type="Pfam" id="PF13305">
    <property type="entry name" value="TetR_C_33"/>
    <property type="match status" value="1"/>
</dbReference>
<dbReference type="InterPro" id="IPR001647">
    <property type="entry name" value="HTH_TetR"/>
</dbReference>
<dbReference type="EMBL" id="BONY01000099">
    <property type="protein sequence ID" value="GIH10590.1"/>
    <property type="molecule type" value="Genomic_DNA"/>
</dbReference>
<keyword evidence="1" id="KW-0805">Transcription regulation</keyword>
<reference evidence="6" key="1">
    <citation type="submission" date="2021-01" db="EMBL/GenBank/DDBJ databases">
        <title>Whole genome shotgun sequence of Rhizocola hellebori NBRC 109834.</title>
        <authorList>
            <person name="Komaki H."/>
            <person name="Tamura T."/>
        </authorList>
    </citation>
    <scope>NUCLEOTIDE SEQUENCE</scope>
    <source>
        <strain evidence="6">NBRC 109834</strain>
    </source>
</reference>
<dbReference type="InterPro" id="IPR025996">
    <property type="entry name" value="MT1864/Rv1816-like_C"/>
</dbReference>
<evidence type="ECO:0000256" key="4">
    <source>
        <dbReference type="PROSITE-ProRule" id="PRU00335"/>
    </source>
</evidence>
<name>A0A8J3QGT1_9ACTN</name>
<dbReference type="Pfam" id="PF00440">
    <property type="entry name" value="TetR_N"/>
    <property type="match status" value="1"/>
</dbReference>
<feature type="domain" description="HTH tetR-type" evidence="5">
    <location>
        <begin position="4"/>
        <end position="64"/>
    </location>
</feature>
<dbReference type="GO" id="GO:0003700">
    <property type="term" value="F:DNA-binding transcription factor activity"/>
    <property type="evidence" value="ECO:0007669"/>
    <property type="project" value="TreeGrafter"/>
</dbReference>
<dbReference type="InterPro" id="IPR036271">
    <property type="entry name" value="Tet_transcr_reg_TetR-rel_C_sf"/>
</dbReference>
<dbReference type="PANTHER" id="PTHR30055:SF220">
    <property type="entry name" value="TETR-FAMILY REGULATORY PROTEIN"/>
    <property type="match status" value="1"/>
</dbReference>
<organism evidence="6 7">
    <name type="scientific">Rhizocola hellebori</name>
    <dbReference type="NCBI Taxonomy" id="1392758"/>
    <lineage>
        <taxon>Bacteria</taxon>
        <taxon>Bacillati</taxon>
        <taxon>Actinomycetota</taxon>
        <taxon>Actinomycetes</taxon>
        <taxon>Micromonosporales</taxon>
        <taxon>Micromonosporaceae</taxon>
        <taxon>Rhizocola</taxon>
    </lineage>
</organism>
<keyword evidence="7" id="KW-1185">Reference proteome</keyword>
<evidence type="ECO:0000313" key="7">
    <source>
        <dbReference type="Proteomes" id="UP000612899"/>
    </source>
</evidence>
<dbReference type="PANTHER" id="PTHR30055">
    <property type="entry name" value="HTH-TYPE TRANSCRIPTIONAL REGULATOR RUTR"/>
    <property type="match status" value="1"/>
</dbReference>
<feature type="DNA-binding region" description="H-T-H motif" evidence="4">
    <location>
        <begin position="27"/>
        <end position="46"/>
    </location>
</feature>
<dbReference type="Proteomes" id="UP000612899">
    <property type="component" value="Unassembled WGS sequence"/>
</dbReference>
<proteinExistence type="predicted"/>
<gene>
    <name evidence="6" type="ORF">Rhe02_86570</name>
</gene>
<dbReference type="GO" id="GO:0000976">
    <property type="term" value="F:transcription cis-regulatory region binding"/>
    <property type="evidence" value="ECO:0007669"/>
    <property type="project" value="TreeGrafter"/>
</dbReference>
<accession>A0A8J3QGT1</accession>
<keyword evidence="3" id="KW-0804">Transcription</keyword>
<dbReference type="Gene3D" id="1.10.357.10">
    <property type="entry name" value="Tetracycline Repressor, domain 2"/>
    <property type="match status" value="1"/>
</dbReference>
<evidence type="ECO:0000256" key="1">
    <source>
        <dbReference type="ARBA" id="ARBA00023015"/>
    </source>
</evidence>
<dbReference type="PROSITE" id="PS50977">
    <property type="entry name" value="HTH_TETR_2"/>
    <property type="match status" value="1"/>
</dbReference>
<evidence type="ECO:0000256" key="3">
    <source>
        <dbReference type="ARBA" id="ARBA00023163"/>
    </source>
</evidence>
<comment type="caution">
    <text evidence="6">The sequence shown here is derived from an EMBL/GenBank/DDBJ whole genome shotgun (WGS) entry which is preliminary data.</text>
</comment>
<evidence type="ECO:0000256" key="2">
    <source>
        <dbReference type="ARBA" id="ARBA00023125"/>
    </source>
</evidence>
<dbReference type="AlphaFoldDB" id="A0A8J3QGT1"/>
<dbReference type="RefSeq" id="WP_203914304.1">
    <property type="nucleotide sequence ID" value="NZ_BONY01000099.1"/>
</dbReference>
<keyword evidence="2 4" id="KW-0238">DNA-binding</keyword>
<evidence type="ECO:0000313" key="6">
    <source>
        <dbReference type="EMBL" id="GIH10590.1"/>
    </source>
</evidence>
<sequence>MPEADLRARLVKVGVDLLTRDGPQALSLREIARSAGVSHGAPRRYFPTHQALLAAIAREGYHQLGQQITDAVRDESEPARSRVLQLGRVYLDFARGNRGMFELMFRHDLLQGNQIGLREVSRQLFAVLVDLVGKARPGVSATVVAGAIWANLHGVALLRQWGSLEIAMQTTEIDPLLHASIDAYLG</sequence>
<dbReference type="SUPFAM" id="SSF48498">
    <property type="entry name" value="Tetracyclin repressor-like, C-terminal domain"/>
    <property type="match status" value="1"/>
</dbReference>
<dbReference type="InterPro" id="IPR050109">
    <property type="entry name" value="HTH-type_TetR-like_transc_reg"/>
</dbReference>
<dbReference type="InterPro" id="IPR009057">
    <property type="entry name" value="Homeodomain-like_sf"/>
</dbReference>